<proteinExistence type="predicted"/>
<dbReference type="Proteomes" id="UP000054166">
    <property type="component" value="Unassembled WGS sequence"/>
</dbReference>
<reference evidence="1 2" key="1">
    <citation type="submission" date="2014-04" db="EMBL/GenBank/DDBJ databases">
        <authorList>
            <consortium name="DOE Joint Genome Institute"/>
            <person name="Kuo A."/>
            <person name="Tarkka M."/>
            <person name="Buscot F."/>
            <person name="Kohler A."/>
            <person name="Nagy L.G."/>
            <person name="Floudas D."/>
            <person name="Copeland A."/>
            <person name="Barry K.W."/>
            <person name="Cichocki N."/>
            <person name="Veneault-Fourrey C."/>
            <person name="LaButti K."/>
            <person name="Lindquist E.A."/>
            <person name="Lipzen A."/>
            <person name="Lundell T."/>
            <person name="Morin E."/>
            <person name="Murat C."/>
            <person name="Sun H."/>
            <person name="Tunlid A."/>
            <person name="Henrissat B."/>
            <person name="Grigoriev I.V."/>
            <person name="Hibbett D.S."/>
            <person name="Martin F."/>
            <person name="Nordberg H.P."/>
            <person name="Cantor M.N."/>
            <person name="Hua S.X."/>
        </authorList>
    </citation>
    <scope>NUCLEOTIDE SEQUENCE [LARGE SCALE GENOMIC DNA]</scope>
    <source>
        <strain evidence="1 2">F 1598</strain>
    </source>
</reference>
<gene>
    <name evidence="1" type="ORF">PILCRDRAFT_816997</name>
</gene>
<keyword evidence="2" id="KW-1185">Reference proteome</keyword>
<dbReference type="InParanoid" id="A0A0C3C7X1"/>
<accession>A0A0C3C7X1</accession>
<dbReference type="AlphaFoldDB" id="A0A0C3C7X1"/>
<dbReference type="EMBL" id="KN832984">
    <property type="protein sequence ID" value="KIM85787.1"/>
    <property type="molecule type" value="Genomic_DNA"/>
</dbReference>
<organism evidence="1 2">
    <name type="scientific">Piloderma croceum (strain F 1598)</name>
    <dbReference type="NCBI Taxonomy" id="765440"/>
    <lineage>
        <taxon>Eukaryota</taxon>
        <taxon>Fungi</taxon>
        <taxon>Dikarya</taxon>
        <taxon>Basidiomycota</taxon>
        <taxon>Agaricomycotina</taxon>
        <taxon>Agaricomycetes</taxon>
        <taxon>Agaricomycetidae</taxon>
        <taxon>Atheliales</taxon>
        <taxon>Atheliaceae</taxon>
        <taxon>Piloderma</taxon>
    </lineage>
</organism>
<sequence>MSTCRHHGEEVLRERWPQHQFEAKLAGFMCFITLPAILGYEKIYNLRRDNSITLCALRELKGGSSLPLEESKHEAMQVFAMFSQLAPWHPWKGSEAPEVKDDTHTILWPSLL</sequence>
<evidence type="ECO:0000313" key="2">
    <source>
        <dbReference type="Proteomes" id="UP000054166"/>
    </source>
</evidence>
<protein>
    <submittedName>
        <fullName evidence="1">Uncharacterized protein</fullName>
    </submittedName>
</protein>
<dbReference type="HOGENOM" id="CLU_2146807_0_0_1"/>
<evidence type="ECO:0000313" key="1">
    <source>
        <dbReference type="EMBL" id="KIM85787.1"/>
    </source>
</evidence>
<name>A0A0C3C7X1_PILCF</name>
<reference evidence="2" key="2">
    <citation type="submission" date="2015-01" db="EMBL/GenBank/DDBJ databases">
        <title>Evolutionary Origins and Diversification of the Mycorrhizal Mutualists.</title>
        <authorList>
            <consortium name="DOE Joint Genome Institute"/>
            <consortium name="Mycorrhizal Genomics Consortium"/>
            <person name="Kohler A."/>
            <person name="Kuo A."/>
            <person name="Nagy L.G."/>
            <person name="Floudas D."/>
            <person name="Copeland A."/>
            <person name="Barry K.W."/>
            <person name="Cichocki N."/>
            <person name="Veneault-Fourrey C."/>
            <person name="LaButti K."/>
            <person name="Lindquist E.A."/>
            <person name="Lipzen A."/>
            <person name="Lundell T."/>
            <person name="Morin E."/>
            <person name="Murat C."/>
            <person name="Riley R."/>
            <person name="Ohm R."/>
            <person name="Sun H."/>
            <person name="Tunlid A."/>
            <person name="Henrissat B."/>
            <person name="Grigoriev I.V."/>
            <person name="Hibbett D.S."/>
            <person name="Martin F."/>
        </authorList>
    </citation>
    <scope>NUCLEOTIDE SEQUENCE [LARGE SCALE GENOMIC DNA]</scope>
    <source>
        <strain evidence="2">F 1598</strain>
    </source>
</reference>